<evidence type="ECO:0000313" key="2">
    <source>
        <dbReference type="EMBL" id="KJH85252.1"/>
    </source>
</evidence>
<dbReference type="RefSeq" id="WP_045160021.1">
    <property type="nucleotide sequence ID" value="NZ_JYHV01000001.1"/>
</dbReference>
<evidence type="ECO:0008006" key="4">
    <source>
        <dbReference type="Google" id="ProtNLM"/>
    </source>
</evidence>
<gene>
    <name evidence="2" type="ORF">UF78_00330</name>
</gene>
<feature type="chain" id="PRO_5002338477" description="DUF3060 domain-containing protein" evidence="1">
    <location>
        <begin position="21"/>
        <end position="165"/>
    </location>
</feature>
<dbReference type="InterPro" id="IPR021417">
    <property type="entry name" value="DUF3060"/>
</dbReference>
<dbReference type="Pfam" id="PF11259">
    <property type="entry name" value="DUF3060"/>
    <property type="match status" value="1"/>
</dbReference>
<accession>A0A0D9AWY3</accession>
<reference evidence="2 3" key="1">
    <citation type="submission" date="2015-02" db="EMBL/GenBank/DDBJ databases">
        <title>Draft genome sequence of Pseudomonas stutzeri NT0128 isolated from wheat (Triticum turgidum) rhizosphere.</title>
        <authorList>
            <person name="Tovi N."/>
            <person name="Frenk S."/>
            <person name="Hadar Y."/>
            <person name="Minz D."/>
        </authorList>
    </citation>
    <scope>NUCLEOTIDE SEQUENCE [LARGE SCALE GENOMIC DNA]</scope>
    <source>
        <strain evidence="2 3">NT0128</strain>
    </source>
</reference>
<keyword evidence="1" id="KW-0732">Signal</keyword>
<feature type="signal peptide" evidence="1">
    <location>
        <begin position="1"/>
        <end position="20"/>
    </location>
</feature>
<comment type="caution">
    <text evidence="2">The sequence shown here is derived from an EMBL/GenBank/DDBJ whole genome shotgun (WGS) entry which is preliminary data.</text>
</comment>
<organism evidence="2 3">
    <name type="scientific">Stutzerimonas stutzeri</name>
    <name type="common">Pseudomonas stutzeri</name>
    <dbReference type="NCBI Taxonomy" id="316"/>
    <lineage>
        <taxon>Bacteria</taxon>
        <taxon>Pseudomonadati</taxon>
        <taxon>Pseudomonadota</taxon>
        <taxon>Gammaproteobacteria</taxon>
        <taxon>Pseudomonadales</taxon>
        <taxon>Pseudomonadaceae</taxon>
        <taxon>Stutzerimonas</taxon>
    </lineage>
</organism>
<evidence type="ECO:0000256" key="1">
    <source>
        <dbReference type="SAM" id="SignalP"/>
    </source>
</evidence>
<dbReference type="AlphaFoldDB" id="A0A0D9AWY3"/>
<dbReference type="EMBL" id="JYHV01000001">
    <property type="protein sequence ID" value="KJH85252.1"/>
    <property type="molecule type" value="Genomic_DNA"/>
</dbReference>
<dbReference type="Proteomes" id="UP000032487">
    <property type="component" value="Unassembled WGS sequence"/>
</dbReference>
<proteinExistence type="predicted"/>
<dbReference type="OrthoDB" id="7009502at2"/>
<sequence>MQKLMAMGALCAALATTAQAETLALDGIGNSRDVRCKGQDVAITGNANRFRLSGDCGRVEVHGSDQVVTVGNVANLEVTGGENQIEAERVGSLDVSGADHRITAQVQGDGEQPASVVLYGGSNILTLDLHGPVHLEVNGIGQQVTWRGDDPTVETSGGEHRIQRQ</sequence>
<protein>
    <recommendedName>
        <fullName evidence="4">DUF3060 domain-containing protein</fullName>
    </recommendedName>
</protein>
<dbReference type="PATRIC" id="fig|316.101.peg.4127"/>
<evidence type="ECO:0000313" key="3">
    <source>
        <dbReference type="Proteomes" id="UP000032487"/>
    </source>
</evidence>
<name>A0A0D9AWY3_STUST</name>